<dbReference type="EC" id="3.2.1.-" evidence="11"/>
<dbReference type="SUPFAM" id="SSF51989">
    <property type="entry name" value="Glycosyl hydrolases family 6, cellulases"/>
    <property type="match status" value="1"/>
</dbReference>
<evidence type="ECO:0000256" key="3">
    <source>
        <dbReference type="ARBA" id="ARBA00023001"/>
    </source>
</evidence>
<feature type="binding site" evidence="9">
    <location>
        <position position="215"/>
    </location>
    <ligand>
        <name>substrate</name>
    </ligand>
</feature>
<dbReference type="PANTHER" id="PTHR34876">
    <property type="match status" value="1"/>
</dbReference>
<evidence type="ECO:0000256" key="2">
    <source>
        <dbReference type="ARBA" id="ARBA00022801"/>
    </source>
</evidence>
<keyword evidence="7 11" id="KW-0624">Polysaccharide degradation</keyword>
<dbReference type="InterPro" id="IPR000254">
    <property type="entry name" value="CBD"/>
</dbReference>
<dbReference type="Proteomes" id="UP001212841">
    <property type="component" value="Unassembled WGS sequence"/>
</dbReference>
<dbReference type="Pfam" id="PF01341">
    <property type="entry name" value="Glyco_hydro_6"/>
    <property type="match status" value="1"/>
</dbReference>
<dbReference type="SUPFAM" id="SSF57180">
    <property type="entry name" value="Cellulose-binding domain"/>
    <property type="match status" value="1"/>
</dbReference>
<comment type="similarity">
    <text evidence="11">Belongs to the glycosyl hydrolase family 6.</text>
</comment>
<organism evidence="14 15">
    <name type="scientific">Rhizophlyctis rosea</name>
    <dbReference type="NCBI Taxonomy" id="64517"/>
    <lineage>
        <taxon>Eukaryota</taxon>
        <taxon>Fungi</taxon>
        <taxon>Fungi incertae sedis</taxon>
        <taxon>Chytridiomycota</taxon>
        <taxon>Chytridiomycota incertae sedis</taxon>
        <taxon>Chytridiomycetes</taxon>
        <taxon>Rhizophlyctidales</taxon>
        <taxon>Rhizophlyctidaceae</taxon>
        <taxon>Rhizophlyctis</taxon>
    </lineage>
</organism>
<feature type="binding site" evidence="9">
    <location>
        <position position="459"/>
    </location>
    <ligand>
        <name>substrate</name>
    </ligand>
</feature>
<feature type="binding site" evidence="9">
    <location>
        <position position="389"/>
    </location>
    <ligand>
        <name>substrate</name>
    </ligand>
</feature>
<evidence type="ECO:0000313" key="15">
    <source>
        <dbReference type="Proteomes" id="UP001212841"/>
    </source>
</evidence>
<evidence type="ECO:0000256" key="5">
    <source>
        <dbReference type="ARBA" id="ARBA00023277"/>
    </source>
</evidence>
<evidence type="ECO:0000256" key="7">
    <source>
        <dbReference type="ARBA" id="ARBA00023326"/>
    </source>
</evidence>
<feature type="binding site" evidence="9">
    <location>
        <position position="347"/>
    </location>
    <ligand>
        <name>substrate</name>
    </ligand>
</feature>
<dbReference type="GO" id="GO:0030245">
    <property type="term" value="P:cellulose catabolic process"/>
    <property type="evidence" value="ECO:0007669"/>
    <property type="project" value="UniProtKB-KW"/>
</dbReference>
<evidence type="ECO:0000256" key="8">
    <source>
        <dbReference type="PIRSR" id="PIRSR001100-1"/>
    </source>
</evidence>
<dbReference type="InterPro" id="IPR035971">
    <property type="entry name" value="CBD_sf"/>
</dbReference>
<evidence type="ECO:0000256" key="11">
    <source>
        <dbReference type="RuleBase" id="RU361186"/>
    </source>
</evidence>
<feature type="signal peptide" evidence="11">
    <location>
        <begin position="1"/>
        <end position="21"/>
    </location>
</feature>
<feature type="region of interest" description="Disordered" evidence="12">
    <location>
        <begin position="110"/>
        <end position="169"/>
    </location>
</feature>
<keyword evidence="5 11" id="KW-0119">Carbohydrate metabolism</keyword>
<feature type="active site" description="Proton donor" evidence="8 10">
    <location>
        <position position="300"/>
    </location>
</feature>
<keyword evidence="6 11" id="KW-0326">Glycosidase</keyword>
<dbReference type="AlphaFoldDB" id="A0AAD5SD18"/>
<dbReference type="Gene3D" id="3.20.20.40">
    <property type="entry name" value="1, 4-beta cellobiohydrolase"/>
    <property type="match status" value="1"/>
</dbReference>
<dbReference type="PROSITE" id="PS00656">
    <property type="entry name" value="GLYCOSYL_HYDROL_F6_2"/>
    <property type="match status" value="1"/>
</dbReference>
<dbReference type="GO" id="GO:0005576">
    <property type="term" value="C:extracellular region"/>
    <property type="evidence" value="ECO:0007669"/>
    <property type="project" value="InterPro"/>
</dbReference>
<dbReference type="PROSITE" id="PS51164">
    <property type="entry name" value="CBM1_2"/>
    <property type="match status" value="1"/>
</dbReference>
<proteinExistence type="inferred from homology"/>
<feature type="compositionally biased region" description="Low complexity" evidence="12">
    <location>
        <begin position="110"/>
        <end position="158"/>
    </location>
</feature>
<evidence type="ECO:0000256" key="4">
    <source>
        <dbReference type="ARBA" id="ARBA00023157"/>
    </source>
</evidence>
<dbReference type="SMART" id="SM00236">
    <property type="entry name" value="fCBD"/>
    <property type="match status" value="1"/>
</dbReference>
<evidence type="ECO:0000256" key="10">
    <source>
        <dbReference type="PROSITE-ProRule" id="PRU10057"/>
    </source>
</evidence>
<keyword evidence="15" id="KW-1185">Reference proteome</keyword>
<feature type="binding site" evidence="9">
    <location>
        <position position="350"/>
    </location>
    <ligand>
        <name>substrate</name>
    </ligand>
</feature>
<feature type="chain" id="PRO_5041779380" description="Glucanase" evidence="11">
    <location>
        <begin position="22"/>
        <end position="543"/>
    </location>
</feature>
<dbReference type="GO" id="GO:0030248">
    <property type="term" value="F:cellulose binding"/>
    <property type="evidence" value="ECO:0007669"/>
    <property type="project" value="InterPro"/>
</dbReference>
<evidence type="ECO:0000256" key="12">
    <source>
        <dbReference type="SAM" id="MobiDB-lite"/>
    </source>
</evidence>
<dbReference type="PRINTS" id="PR00733">
    <property type="entry name" value="GLHYDRLASE6"/>
</dbReference>
<keyword evidence="3 11" id="KW-0136">Cellulose degradation</keyword>
<sequence>MRTTLAALSLTVSLFAGSAVANSAYGQCGGQGWNGDKTCPSGYSCVVSNPYYSQCLPGNNGGQQTTTTTTRPNTATCNPVTITSTINGPASTVTVDRTVTNTVTVTAGQTTTGRTTTTTTTTGRTSTTTTTQRTSTTTQRTTTTTTTTEPTGSPSGVTAYPPTGGSSVAGNPYAGMPRYVNTRYYQEVQDSIAASSDSTYKAKAAKVANYPSYVWLDRISAIDEVAGHLAAADAQSGGNPIISEFVIYDLPGRDCHAFASNGELAAGDISTYKTQYIDKVVEEFKKKPSHIRLVLVIEPDSLPNIATNLGTMQCNSQSETDYYAGVAYAIAKLSALPNTYLYVDAAHGGWLGWPDNQTKIVPIFQKVLQQAKAINSSATIRGWASNTANYSPFDAKGACPAKQKCPLLNGMYDYNPAIDEKSYITALNTKFSAAGLPTNWVHDSSRNGVAGIRTDWGSWCNIKNAGIGNRPSSEPAAGIDAFVWVKPPGESDGVSGPAGTPRLDNYCDPTTTYGQDSLSGAPQAGAWFDSQFQMLVKNASPSL</sequence>
<dbReference type="PANTHER" id="PTHR34876:SF4">
    <property type="entry name" value="1,4-BETA-D-GLUCAN CELLOBIOHYDROLASE C-RELATED"/>
    <property type="match status" value="1"/>
</dbReference>
<evidence type="ECO:0000259" key="13">
    <source>
        <dbReference type="PROSITE" id="PS51164"/>
    </source>
</evidence>
<gene>
    <name evidence="14" type="ORF">HK097_007908</name>
</gene>
<evidence type="ECO:0000313" key="14">
    <source>
        <dbReference type="EMBL" id="KAJ3051123.1"/>
    </source>
</evidence>
<dbReference type="InterPro" id="IPR036434">
    <property type="entry name" value="Beta_cellobiohydrolase_sf"/>
</dbReference>
<dbReference type="PIRSF" id="PIRSF001100">
    <property type="entry name" value="Beta_cellobiohydrolase"/>
    <property type="match status" value="1"/>
</dbReference>
<keyword evidence="2 11" id="KW-0378">Hydrolase</keyword>
<dbReference type="GO" id="GO:0004553">
    <property type="term" value="F:hydrolase activity, hydrolyzing O-glycosyl compounds"/>
    <property type="evidence" value="ECO:0007669"/>
    <property type="project" value="InterPro"/>
</dbReference>
<dbReference type="Pfam" id="PF00734">
    <property type="entry name" value="CBM_1"/>
    <property type="match status" value="1"/>
</dbReference>
<feature type="active site" description="Proton acceptor" evidence="8">
    <location>
        <position position="492"/>
    </location>
</feature>
<accession>A0AAD5SD18</accession>
<evidence type="ECO:0000256" key="1">
    <source>
        <dbReference type="ARBA" id="ARBA00022729"/>
    </source>
</evidence>
<evidence type="ECO:0000256" key="6">
    <source>
        <dbReference type="ARBA" id="ARBA00023295"/>
    </source>
</evidence>
<dbReference type="PROSITE" id="PS00562">
    <property type="entry name" value="CBM1_1"/>
    <property type="match status" value="1"/>
</dbReference>
<keyword evidence="1 11" id="KW-0732">Signal</keyword>
<reference evidence="14" key="1">
    <citation type="submission" date="2020-05" db="EMBL/GenBank/DDBJ databases">
        <title>Phylogenomic resolution of chytrid fungi.</title>
        <authorList>
            <person name="Stajich J.E."/>
            <person name="Amses K."/>
            <person name="Simmons R."/>
            <person name="Seto K."/>
            <person name="Myers J."/>
            <person name="Bonds A."/>
            <person name="Quandt C.A."/>
            <person name="Barry K."/>
            <person name="Liu P."/>
            <person name="Grigoriev I."/>
            <person name="Longcore J.E."/>
            <person name="James T.Y."/>
        </authorList>
    </citation>
    <scope>NUCLEOTIDE SEQUENCE</scope>
    <source>
        <strain evidence="14">JEL0318</strain>
    </source>
</reference>
<feature type="binding site" evidence="9">
    <location>
        <position position="217"/>
    </location>
    <ligand>
        <name>substrate</name>
    </ligand>
</feature>
<name>A0AAD5SD18_9FUNG</name>
<protein>
    <recommendedName>
        <fullName evidence="11">Glucanase</fullName>
        <ecNumber evidence="11">3.2.1.-</ecNumber>
    </recommendedName>
</protein>
<feature type="binding site" evidence="9">
    <location>
        <position position="490"/>
    </location>
    <ligand>
        <name>substrate</name>
    </ligand>
</feature>
<keyword evidence="4" id="KW-1015">Disulfide bond</keyword>
<dbReference type="InterPro" id="IPR016288">
    <property type="entry name" value="Beta_cellobiohydrolase"/>
</dbReference>
<dbReference type="EMBL" id="JADGJD010000432">
    <property type="protein sequence ID" value="KAJ3051123.1"/>
    <property type="molecule type" value="Genomic_DNA"/>
</dbReference>
<feature type="binding site" evidence="9">
    <location>
        <position position="486"/>
    </location>
    <ligand>
        <name>substrate</name>
    </ligand>
</feature>
<dbReference type="InterPro" id="IPR001524">
    <property type="entry name" value="Glyco_hydro_6_CS"/>
</dbReference>
<feature type="domain" description="CBM1" evidence="13">
    <location>
        <begin position="20"/>
        <end position="56"/>
    </location>
</feature>
<comment type="caution">
    <text evidence="14">The sequence shown here is derived from an EMBL/GenBank/DDBJ whole genome shotgun (WGS) entry which is preliminary data.</text>
</comment>
<evidence type="ECO:0000256" key="9">
    <source>
        <dbReference type="PIRSR" id="PIRSR001100-2"/>
    </source>
</evidence>